<dbReference type="AlphaFoldDB" id="A0AAE7TFL7"/>
<keyword evidence="3" id="KW-0269">Exonuclease</keyword>
<protein>
    <submittedName>
        <fullName evidence="3">Exonuclease VII large subunit</fullName>
    </submittedName>
</protein>
<sequence>MKSVLKLTAMLGLAVLMIPLSANAQEQKHENNKGAPAARSAPAVAPPPQRQAAPQSQAAPQREAVPQRQTAPQREVAPQRQAAPQREAAPQRQSAPQREAAPQRQAVPQREAAPQRQAAPQREAAPQGHAPQRAAAPTRQATPRIINSPRDNAPARTATPPTTHNAAPKAAVSAAPTREQLRRQQREELTLRQQETRELRKLPTAQRAQKQQEINQQREQRVQQRLQPNGHAQPNALVQPNEQAQRGERRNGVARVTPQAAQQGRFAARFAARAQGANFRADTAALAPRRAWSLGLRAAFVPWHGSVFWPYAYSDVFDYAFWPSGYDDGYFAYAYDDFFDGVFWGQAGLPPEYSYAYAPPNGRQARSTSSTVEEPCTQPGTGITAWPLAEINSKVGLNTEQKQLLDQVRSSGQRAASVFKASCPAKNAFAMTPPSRLQAMTLRLTATLEAVQTVRPAMEKFYSSLNDEQKERLNEIGPKQKSNAEANQTSARDGKSCSEPKAGLANLPIERIEDAVKPTNAQEGGLKLLDRATAKAVSIMQAACPEDTPITPPGRLEAMEKRLQAMIDAANTVKPALNDFYGSLSSEQKARFNRIGGELAQSGN</sequence>
<feature type="compositionally biased region" description="Polar residues" evidence="1">
    <location>
        <begin position="480"/>
        <end position="491"/>
    </location>
</feature>
<feature type="region of interest" description="Disordered" evidence="1">
    <location>
        <begin position="475"/>
        <end position="502"/>
    </location>
</feature>
<dbReference type="GO" id="GO:0042597">
    <property type="term" value="C:periplasmic space"/>
    <property type="evidence" value="ECO:0007669"/>
    <property type="project" value="InterPro"/>
</dbReference>
<evidence type="ECO:0000313" key="3">
    <source>
        <dbReference type="EMBL" id="QOZ66369.1"/>
    </source>
</evidence>
<proteinExistence type="predicted"/>
<accession>A0AAE7TFL7</accession>
<feature type="chain" id="PRO_5041938206" evidence="2">
    <location>
        <begin position="25"/>
        <end position="604"/>
    </location>
</feature>
<feature type="compositionally biased region" description="Basic and acidic residues" evidence="1">
    <location>
        <begin position="179"/>
        <end position="201"/>
    </location>
</feature>
<keyword evidence="3" id="KW-0378">Hydrolase</keyword>
<dbReference type="InterPro" id="IPR012899">
    <property type="entry name" value="LTXXQ"/>
</dbReference>
<evidence type="ECO:0000256" key="1">
    <source>
        <dbReference type="SAM" id="MobiDB-lite"/>
    </source>
</evidence>
<name>A0AAE7TFL7_9BRAD</name>
<dbReference type="GO" id="GO:0004527">
    <property type="term" value="F:exonuclease activity"/>
    <property type="evidence" value="ECO:0007669"/>
    <property type="project" value="UniProtKB-KW"/>
</dbReference>
<keyword evidence="2" id="KW-0732">Signal</keyword>
<evidence type="ECO:0000313" key="4">
    <source>
        <dbReference type="Proteomes" id="UP000594015"/>
    </source>
</evidence>
<feature type="signal peptide" evidence="2">
    <location>
        <begin position="1"/>
        <end position="24"/>
    </location>
</feature>
<keyword evidence="3" id="KW-0540">Nuclease</keyword>
<dbReference type="KEGG" id="barh:WN72_08085"/>
<feature type="compositionally biased region" description="Low complexity" evidence="1">
    <location>
        <begin position="154"/>
        <end position="178"/>
    </location>
</feature>
<reference evidence="3 4" key="1">
    <citation type="submission" date="2018-06" db="EMBL/GenBank/DDBJ databases">
        <title>Comparative genomics of Bradyrhizobium nodulating Arachidis hypogaea.</title>
        <authorList>
            <person name="Li Y."/>
        </authorList>
    </citation>
    <scope>NUCLEOTIDE SEQUENCE [LARGE SCALE GENOMIC DNA]</scope>
    <source>
        <strain evidence="3 4">CCBAU 051107</strain>
    </source>
</reference>
<dbReference type="RefSeq" id="WP_143130783.1">
    <property type="nucleotide sequence ID" value="NZ_CP030050.1"/>
</dbReference>
<dbReference type="Pfam" id="PF07813">
    <property type="entry name" value="LTXXQ"/>
    <property type="match status" value="2"/>
</dbReference>
<gene>
    <name evidence="3" type="ORF">WN72_08085</name>
</gene>
<evidence type="ECO:0000256" key="2">
    <source>
        <dbReference type="SAM" id="SignalP"/>
    </source>
</evidence>
<dbReference type="EMBL" id="CP030050">
    <property type="protein sequence ID" value="QOZ66369.1"/>
    <property type="molecule type" value="Genomic_DNA"/>
</dbReference>
<feature type="compositionally biased region" description="Low complexity" evidence="1">
    <location>
        <begin position="71"/>
        <end position="144"/>
    </location>
</feature>
<feature type="region of interest" description="Disordered" evidence="1">
    <location>
        <begin position="25"/>
        <end position="252"/>
    </location>
</feature>
<feature type="compositionally biased region" description="Low complexity" evidence="1">
    <location>
        <begin position="206"/>
        <end position="215"/>
    </location>
</feature>
<organism evidence="3 4">
    <name type="scientific">Bradyrhizobium arachidis</name>
    <dbReference type="NCBI Taxonomy" id="858423"/>
    <lineage>
        <taxon>Bacteria</taxon>
        <taxon>Pseudomonadati</taxon>
        <taxon>Pseudomonadota</taxon>
        <taxon>Alphaproteobacteria</taxon>
        <taxon>Hyphomicrobiales</taxon>
        <taxon>Nitrobacteraceae</taxon>
        <taxon>Bradyrhizobium</taxon>
    </lineage>
</organism>
<dbReference type="Proteomes" id="UP000594015">
    <property type="component" value="Chromosome"/>
</dbReference>
<feature type="compositionally biased region" description="Polar residues" evidence="1">
    <location>
        <begin position="230"/>
        <end position="244"/>
    </location>
</feature>
<feature type="compositionally biased region" description="Low complexity" evidence="1">
    <location>
        <begin position="50"/>
        <end position="62"/>
    </location>
</feature>